<dbReference type="AlphaFoldDB" id="A0A0B6YUT8"/>
<accession>A0A0B6YUT8</accession>
<feature type="non-terminal residue" evidence="1">
    <location>
        <position position="101"/>
    </location>
</feature>
<dbReference type="EMBL" id="HACG01012691">
    <property type="protein sequence ID" value="CEK59556.1"/>
    <property type="molecule type" value="Transcribed_RNA"/>
</dbReference>
<protein>
    <submittedName>
        <fullName evidence="1">Uncharacterized protein</fullName>
    </submittedName>
</protein>
<organism evidence="1">
    <name type="scientific">Arion vulgaris</name>
    <dbReference type="NCBI Taxonomy" id="1028688"/>
    <lineage>
        <taxon>Eukaryota</taxon>
        <taxon>Metazoa</taxon>
        <taxon>Spiralia</taxon>
        <taxon>Lophotrochozoa</taxon>
        <taxon>Mollusca</taxon>
        <taxon>Gastropoda</taxon>
        <taxon>Heterobranchia</taxon>
        <taxon>Euthyneura</taxon>
        <taxon>Panpulmonata</taxon>
        <taxon>Eupulmonata</taxon>
        <taxon>Stylommatophora</taxon>
        <taxon>Helicina</taxon>
        <taxon>Arionoidea</taxon>
        <taxon>Arionidae</taxon>
        <taxon>Arion</taxon>
    </lineage>
</organism>
<proteinExistence type="predicted"/>
<reference evidence="1" key="1">
    <citation type="submission" date="2014-12" db="EMBL/GenBank/DDBJ databases">
        <title>Insight into the proteome of Arion vulgaris.</title>
        <authorList>
            <person name="Aradska J."/>
            <person name="Bulat T."/>
            <person name="Smidak R."/>
            <person name="Sarate P."/>
            <person name="Gangsoo J."/>
            <person name="Sialana F."/>
            <person name="Bilban M."/>
            <person name="Lubec G."/>
        </authorList>
    </citation>
    <scope>NUCLEOTIDE SEQUENCE</scope>
    <source>
        <tissue evidence="1">Skin</tissue>
    </source>
</reference>
<evidence type="ECO:0000313" key="1">
    <source>
        <dbReference type="EMBL" id="CEK59556.1"/>
    </source>
</evidence>
<sequence>MSDVFSDIDQDWCQMKYVTHDLELADRLDKMVTHIESLVKVVAEKYYPMISDIQSSLPQTETVHDRENRLTVIVSHPHGCSKQVSVGEYILKSGMDNYWVY</sequence>
<gene>
    <name evidence="1" type="primary">ORF36692</name>
</gene>
<name>A0A0B6YUT8_9EUPU</name>